<evidence type="ECO:0000313" key="1">
    <source>
        <dbReference type="EMBL" id="OGG87204.1"/>
    </source>
</evidence>
<evidence type="ECO:0000313" key="2">
    <source>
        <dbReference type="Proteomes" id="UP000179136"/>
    </source>
</evidence>
<dbReference type="EMBL" id="MFMW01000019">
    <property type="protein sequence ID" value="OGG87204.1"/>
    <property type="molecule type" value="Genomic_DNA"/>
</dbReference>
<accession>A0A1F6FMY1</accession>
<dbReference type="Pfam" id="PF05258">
    <property type="entry name" value="DciA"/>
    <property type="match status" value="1"/>
</dbReference>
<dbReference type="STRING" id="1798561.A3B87_03235"/>
<organism evidence="1 2">
    <name type="scientific">Candidatus Kuenenbacteria bacterium RIFCSPHIGHO2_02_FULL_39_13</name>
    <dbReference type="NCBI Taxonomy" id="1798561"/>
    <lineage>
        <taxon>Bacteria</taxon>
        <taxon>Candidatus Kueneniibacteriota</taxon>
    </lineage>
</organism>
<dbReference type="Proteomes" id="UP000179136">
    <property type="component" value="Unassembled WGS sequence"/>
</dbReference>
<name>A0A1F6FMY1_9BACT</name>
<reference evidence="1 2" key="1">
    <citation type="journal article" date="2016" name="Nat. Commun.">
        <title>Thousands of microbial genomes shed light on interconnected biogeochemical processes in an aquifer system.</title>
        <authorList>
            <person name="Anantharaman K."/>
            <person name="Brown C.T."/>
            <person name="Hug L.A."/>
            <person name="Sharon I."/>
            <person name="Castelle C.J."/>
            <person name="Probst A.J."/>
            <person name="Thomas B.C."/>
            <person name="Singh A."/>
            <person name="Wilkins M.J."/>
            <person name="Karaoz U."/>
            <person name="Brodie E.L."/>
            <person name="Williams K.H."/>
            <person name="Hubbard S.S."/>
            <person name="Banfield J.F."/>
        </authorList>
    </citation>
    <scope>NUCLEOTIDE SEQUENCE [LARGE SCALE GENOMIC DNA]</scope>
</reference>
<sequence>MPFIPINKIISNKFSNNPLAKQVAASLVCEEFDKLIVSIWGKKIENNAQAMYLKDKILTIAALSPVVAQELKIREGELINRLADKFGQGVVDRLRLLT</sequence>
<comment type="caution">
    <text evidence="1">The sequence shown here is derived from an EMBL/GenBank/DDBJ whole genome shotgun (WGS) entry which is preliminary data.</text>
</comment>
<proteinExistence type="predicted"/>
<dbReference type="AlphaFoldDB" id="A0A1F6FMY1"/>
<gene>
    <name evidence="1" type="ORF">A3B87_03235</name>
</gene>
<dbReference type="InterPro" id="IPR007922">
    <property type="entry name" value="DciA-like"/>
</dbReference>
<protein>
    <submittedName>
        <fullName evidence="1">Uncharacterized protein</fullName>
    </submittedName>
</protein>